<sequence length="361" mass="40504">MSYMACMNCNADNTIQSKSVQLLILALTGQCNLKCSYCYAANQTQQPMTWNTAKQALQYITEYSGTPTIQFTGGEPLLAWELLVKCVEWLERHKIKAKLQIQTNATLLDDRKIEFIKKHQIAIGVSLDGFADSNAVNRPYMDFGDSTMDTIKSIQLLSSAGIEIGITTVVNAVTVDKLDKVIDLAYYLGNVRQVGFNLVRPQGRGKEEPLITEQILEAGVHKMLNRLEYWQNITHRSLIIAQIDKVNKLQKGYTPFSHCYALHKAGMYVSPDGMMYACASLAGREEYCLGHVTTGGDSQKESVLLTHLEPVVDMCTQCNFINYCGGACYSRVRAGQTINPLECTMKKIFIKYYQNKHTMRA</sequence>
<dbReference type="InterPro" id="IPR058240">
    <property type="entry name" value="rSAM_sf"/>
</dbReference>
<dbReference type="PROSITE" id="PS51918">
    <property type="entry name" value="RADICAL_SAM"/>
    <property type="match status" value="1"/>
</dbReference>
<dbReference type="Proteomes" id="UP000434554">
    <property type="component" value="Unassembled WGS sequence"/>
</dbReference>
<evidence type="ECO:0000256" key="3">
    <source>
        <dbReference type="ARBA" id="ARBA00022723"/>
    </source>
</evidence>
<evidence type="ECO:0000259" key="7">
    <source>
        <dbReference type="PROSITE" id="PS51918"/>
    </source>
</evidence>
<organism evidence="8 9">
    <name type="scientific">Veillonella seminalis</name>
    <dbReference type="NCBI Taxonomy" id="1502943"/>
    <lineage>
        <taxon>Bacteria</taxon>
        <taxon>Bacillati</taxon>
        <taxon>Bacillota</taxon>
        <taxon>Negativicutes</taxon>
        <taxon>Veillonellales</taxon>
        <taxon>Veillonellaceae</taxon>
        <taxon>Veillonella</taxon>
    </lineage>
</organism>
<keyword evidence="3" id="KW-0479">Metal-binding</keyword>
<proteinExistence type="inferred from homology"/>
<gene>
    <name evidence="8" type="ORF">F8R14_02920</name>
</gene>
<dbReference type="InterPro" id="IPR023867">
    <property type="entry name" value="Sulphatase_maturase_rSAM"/>
</dbReference>
<evidence type="ECO:0000256" key="4">
    <source>
        <dbReference type="ARBA" id="ARBA00023004"/>
    </source>
</evidence>
<dbReference type="EMBL" id="WBKH01000003">
    <property type="protein sequence ID" value="KAB1479124.1"/>
    <property type="molecule type" value="Genomic_DNA"/>
</dbReference>
<keyword evidence="4" id="KW-0408">Iron</keyword>
<dbReference type="GO" id="GO:0046872">
    <property type="term" value="F:metal ion binding"/>
    <property type="evidence" value="ECO:0007669"/>
    <property type="project" value="UniProtKB-KW"/>
</dbReference>
<dbReference type="GeneID" id="83055751"/>
<evidence type="ECO:0000256" key="2">
    <source>
        <dbReference type="ARBA" id="ARBA00022691"/>
    </source>
</evidence>
<dbReference type="Gene3D" id="3.20.20.70">
    <property type="entry name" value="Aldolase class I"/>
    <property type="match status" value="1"/>
</dbReference>
<dbReference type="Pfam" id="PF04055">
    <property type="entry name" value="Radical_SAM"/>
    <property type="match status" value="1"/>
</dbReference>
<evidence type="ECO:0000256" key="6">
    <source>
        <dbReference type="ARBA" id="ARBA00023601"/>
    </source>
</evidence>
<dbReference type="AlphaFoldDB" id="A0A833FJT5"/>
<name>A0A833FJT5_9FIRM</name>
<dbReference type="PANTHER" id="PTHR43273">
    <property type="entry name" value="ANAEROBIC SULFATASE-MATURATING ENZYME HOMOLOG ASLB-RELATED"/>
    <property type="match status" value="1"/>
</dbReference>
<dbReference type="GO" id="GO:0051536">
    <property type="term" value="F:iron-sulfur cluster binding"/>
    <property type="evidence" value="ECO:0007669"/>
    <property type="project" value="UniProtKB-KW"/>
</dbReference>
<reference evidence="8 9" key="1">
    <citation type="submission" date="2019-09" db="EMBL/GenBank/DDBJ databases">
        <title>Draft genome sequence of 3 type strains from the CCUG.</title>
        <authorList>
            <person name="Pineiro-Iglesias B."/>
            <person name="Tunovic T."/>
            <person name="Unosson C."/>
            <person name="Inganas E."/>
            <person name="Ohlen M."/>
            <person name="Cardew S."/>
            <person name="Jensie-Markopoulos S."/>
            <person name="Salva-Serra F."/>
            <person name="Jaen-Luchoro D."/>
            <person name="Karlsson R."/>
            <person name="Svensson-Stadler L."/>
            <person name="Chun J."/>
            <person name="Moore E."/>
        </authorList>
    </citation>
    <scope>NUCLEOTIDE SEQUENCE [LARGE SCALE GENOMIC DNA]</scope>
    <source>
        <strain evidence="8 9">CCUG 65427</strain>
    </source>
</reference>
<keyword evidence="2" id="KW-0949">S-adenosyl-L-methionine</keyword>
<dbReference type="NCBIfam" id="TIGR04085">
    <property type="entry name" value="rSAM_more_4Fe4S"/>
    <property type="match status" value="1"/>
</dbReference>
<evidence type="ECO:0000256" key="1">
    <source>
        <dbReference type="ARBA" id="ARBA00001966"/>
    </source>
</evidence>
<protein>
    <submittedName>
        <fullName evidence="8">Radical SAM protein</fullName>
    </submittedName>
</protein>
<evidence type="ECO:0000313" key="9">
    <source>
        <dbReference type="Proteomes" id="UP000434554"/>
    </source>
</evidence>
<dbReference type="RefSeq" id="WP_006556575.1">
    <property type="nucleotide sequence ID" value="NZ_CAUBPY010000002.1"/>
</dbReference>
<dbReference type="InterPro" id="IPR023885">
    <property type="entry name" value="4Fe4S-binding_SPASM_dom"/>
</dbReference>
<comment type="caution">
    <text evidence="8">The sequence shown here is derived from an EMBL/GenBank/DDBJ whole genome shotgun (WGS) entry which is preliminary data.</text>
</comment>
<dbReference type="SFLD" id="SFLDS00029">
    <property type="entry name" value="Radical_SAM"/>
    <property type="match status" value="1"/>
</dbReference>
<dbReference type="PANTHER" id="PTHR43273:SF3">
    <property type="entry name" value="ANAEROBIC SULFATASE-MATURATING ENZYME HOMOLOG ASLB-RELATED"/>
    <property type="match status" value="1"/>
</dbReference>
<dbReference type="GO" id="GO:0016491">
    <property type="term" value="F:oxidoreductase activity"/>
    <property type="evidence" value="ECO:0007669"/>
    <property type="project" value="InterPro"/>
</dbReference>
<dbReference type="CDD" id="cd01335">
    <property type="entry name" value="Radical_SAM"/>
    <property type="match status" value="1"/>
</dbReference>
<dbReference type="SFLD" id="SFLDG01384">
    <property type="entry name" value="thioether_bond_formation_requi"/>
    <property type="match status" value="1"/>
</dbReference>
<dbReference type="SFLD" id="SFLDG01386">
    <property type="entry name" value="main_SPASM_domain-containing"/>
    <property type="match status" value="1"/>
</dbReference>
<dbReference type="InterPro" id="IPR007197">
    <property type="entry name" value="rSAM"/>
</dbReference>
<feature type="domain" description="Radical SAM core" evidence="7">
    <location>
        <begin position="15"/>
        <end position="234"/>
    </location>
</feature>
<accession>A0A833FJT5</accession>
<dbReference type="SFLD" id="SFLDG01067">
    <property type="entry name" value="SPASM/twitch_domain_containing"/>
    <property type="match status" value="1"/>
</dbReference>
<keyword evidence="5" id="KW-0411">Iron-sulfur</keyword>
<comment type="cofactor">
    <cofactor evidence="1">
        <name>[4Fe-4S] cluster</name>
        <dbReference type="ChEBI" id="CHEBI:49883"/>
    </cofactor>
</comment>
<evidence type="ECO:0000313" key="8">
    <source>
        <dbReference type="EMBL" id="KAB1479124.1"/>
    </source>
</evidence>
<dbReference type="InterPro" id="IPR013785">
    <property type="entry name" value="Aldolase_TIM"/>
</dbReference>
<dbReference type="SUPFAM" id="SSF102114">
    <property type="entry name" value="Radical SAM enzymes"/>
    <property type="match status" value="1"/>
</dbReference>
<comment type="similarity">
    <text evidence="6">Belongs to the radical SAM superfamily. Anaerobic sulfatase-maturating enzyme family.</text>
</comment>
<evidence type="ECO:0000256" key="5">
    <source>
        <dbReference type="ARBA" id="ARBA00023014"/>
    </source>
</evidence>